<feature type="signal peptide" evidence="2">
    <location>
        <begin position="1"/>
        <end position="27"/>
    </location>
</feature>
<dbReference type="InParanoid" id="A0A200QSF4"/>
<evidence type="ECO:0000313" key="3">
    <source>
        <dbReference type="EMBL" id="OVA13372.1"/>
    </source>
</evidence>
<accession>A0A200QSF4</accession>
<reference evidence="3 4" key="1">
    <citation type="journal article" date="2017" name="Mol. Plant">
        <title>The Genome of Medicinal Plant Macleaya cordata Provides New Insights into Benzylisoquinoline Alkaloids Metabolism.</title>
        <authorList>
            <person name="Liu X."/>
            <person name="Liu Y."/>
            <person name="Huang P."/>
            <person name="Ma Y."/>
            <person name="Qing Z."/>
            <person name="Tang Q."/>
            <person name="Cao H."/>
            <person name="Cheng P."/>
            <person name="Zheng Y."/>
            <person name="Yuan Z."/>
            <person name="Zhou Y."/>
            <person name="Liu J."/>
            <person name="Tang Z."/>
            <person name="Zhuo Y."/>
            <person name="Zhang Y."/>
            <person name="Yu L."/>
            <person name="Huang J."/>
            <person name="Yang P."/>
            <person name="Peng Q."/>
            <person name="Zhang J."/>
            <person name="Jiang W."/>
            <person name="Zhang Z."/>
            <person name="Lin K."/>
            <person name="Ro D.K."/>
            <person name="Chen X."/>
            <person name="Xiong X."/>
            <person name="Shang Y."/>
            <person name="Huang S."/>
            <person name="Zeng J."/>
        </authorList>
    </citation>
    <scope>NUCLEOTIDE SEQUENCE [LARGE SCALE GENOMIC DNA]</scope>
    <source>
        <strain evidence="4">cv. BLH2017</strain>
        <tissue evidence="3">Root</tissue>
    </source>
</reference>
<proteinExistence type="predicted"/>
<dbReference type="AlphaFoldDB" id="A0A200QSF4"/>
<name>A0A200QSF4_MACCD</name>
<gene>
    <name evidence="3" type="ORF">BVC80_285g109</name>
</gene>
<dbReference type="InterPro" id="IPR038821">
    <property type="entry name" value="CLE45-like"/>
</dbReference>
<protein>
    <recommendedName>
        <fullName evidence="5">CLAVATA3/ESR (CLE)-related protein 45</fullName>
    </recommendedName>
</protein>
<evidence type="ECO:0000313" key="4">
    <source>
        <dbReference type="Proteomes" id="UP000195402"/>
    </source>
</evidence>
<feature type="compositionally biased region" description="Basic and acidic residues" evidence="1">
    <location>
        <begin position="117"/>
        <end position="126"/>
    </location>
</feature>
<evidence type="ECO:0008006" key="5">
    <source>
        <dbReference type="Google" id="ProtNLM"/>
    </source>
</evidence>
<keyword evidence="2" id="KW-0732">Signal</keyword>
<keyword evidence="4" id="KW-1185">Reference proteome</keyword>
<dbReference type="PANTHER" id="PTHR36726">
    <property type="entry name" value="CLAVATA3/ESR (CLE)-RELATED PROTEIN 45"/>
    <property type="match status" value="1"/>
</dbReference>
<dbReference type="PANTHER" id="PTHR36726:SF4">
    <property type="entry name" value="CLAVATA3_ESR (CLE)-RELATED PROTEIN 45"/>
    <property type="match status" value="1"/>
</dbReference>
<dbReference type="OMA" id="DPIHNRT"/>
<evidence type="ECO:0000256" key="2">
    <source>
        <dbReference type="SAM" id="SignalP"/>
    </source>
</evidence>
<evidence type="ECO:0000256" key="1">
    <source>
        <dbReference type="SAM" id="MobiDB-lite"/>
    </source>
</evidence>
<dbReference type="FunCoup" id="A0A200QSF4">
    <property type="interactions" value="2"/>
</dbReference>
<organism evidence="3 4">
    <name type="scientific">Macleaya cordata</name>
    <name type="common">Five-seeded plume-poppy</name>
    <name type="synonym">Bocconia cordata</name>
    <dbReference type="NCBI Taxonomy" id="56857"/>
    <lineage>
        <taxon>Eukaryota</taxon>
        <taxon>Viridiplantae</taxon>
        <taxon>Streptophyta</taxon>
        <taxon>Embryophyta</taxon>
        <taxon>Tracheophyta</taxon>
        <taxon>Spermatophyta</taxon>
        <taxon>Magnoliopsida</taxon>
        <taxon>Ranunculales</taxon>
        <taxon>Papaveraceae</taxon>
        <taxon>Papaveroideae</taxon>
        <taxon>Macleaya</taxon>
    </lineage>
</organism>
<sequence>MGFCAYRVLILIVCIGYLFFQPGKVSASRSINLVLKEEQGVIWKNSRALDVAEDLKTKKNSALRSIDMVLNDEQGIQPKNSRLLNSVSVEDLKTKKNSSTVSRKLDPFNTSKRRVRRGSDPIHNRS</sequence>
<dbReference type="OrthoDB" id="683168at2759"/>
<dbReference type="Proteomes" id="UP000195402">
    <property type="component" value="Unassembled WGS sequence"/>
</dbReference>
<feature type="region of interest" description="Disordered" evidence="1">
    <location>
        <begin position="92"/>
        <end position="126"/>
    </location>
</feature>
<comment type="caution">
    <text evidence="3">The sequence shown here is derived from an EMBL/GenBank/DDBJ whole genome shotgun (WGS) entry which is preliminary data.</text>
</comment>
<feature type="chain" id="PRO_5013369677" description="CLAVATA3/ESR (CLE)-related protein 45" evidence="2">
    <location>
        <begin position="28"/>
        <end position="126"/>
    </location>
</feature>
<dbReference type="EMBL" id="MVGT01001150">
    <property type="protein sequence ID" value="OVA13372.1"/>
    <property type="molecule type" value="Genomic_DNA"/>
</dbReference>